<comment type="similarity">
    <text evidence="2">Belongs to the thiamine pyrophosphokinase family.</text>
</comment>
<dbReference type="Gene3D" id="3.40.50.10240">
    <property type="entry name" value="Thiamin pyrophosphokinase, catalytic domain"/>
    <property type="match status" value="1"/>
</dbReference>
<evidence type="ECO:0000313" key="9">
    <source>
        <dbReference type="Proteomes" id="UP000258309"/>
    </source>
</evidence>
<organism evidence="8 9">
    <name type="scientific">Scytalidium lignicola</name>
    <name type="common">Hyphomycete</name>
    <dbReference type="NCBI Taxonomy" id="5539"/>
    <lineage>
        <taxon>Eukaryota</taxon>
        <taxon>Fungi</taxon>
        <taxon>Dikarya</taxon>
        <taxon>Ascomycota</taxon>
        <taxon>Pezizomycotina</taxon>
        <taxon>Leotiomycetes</taxon>
        <taxon>Leotiomycetes incertae sedis</taxon>
        <taxon>Scytalidium</taxon>
    </lineage>
</organism>
<dbReference type="PIRSF" id="PIRSF031057">
    <property type="entry name" value="Thiamin_pyrophosphokinase"/>
    <property type="match status" value="1"/>
</dbReference>
<dbReference type="NCBIfam" id="TIGR01378">
    <property type="entry name" value="thi_PPkinase"/>
    <property type="match status" value="1"/>
</dbReference>
<evidence type="ECO:0000313" key="8">
    <source>
        <dbReference type="EMBL" id="RFU30314.1"/>
    </source>
</evidence>
<evidence type="ECO:0000256" key="3">
    <source>
        <dbReference type="ARBA" id="ARBA00022679"/>
    </source>
</evidence>
<dbReference type="EMBL" id="NCSJ02000103">
    <property type="protein sequence ID" value="RFU30314.1"/>
    <property type="molecule type" value="Genomic_DNA"/>
</dbReference>
<dbReference type="GO" id="GO:0016301">
    <property type="term" value="F:kinase activity"/>
    <property type="evidence" value="ECO:0007669"/>
    <property type="project" value="UniProtKB-KW"/>
</dbReference>
<evidence type="ECO:0000256" key="1">
    <source>
        <dbReference type="ARBA" id="ARBA00005078"/>
    </source>
</evidence>
<dbReference type="InterPro" id="IPR007371">
    <property type="entry name" value="TPK_catalytic"/>
</dbReference>
<protein>
    <recommendedName>
        <fullName evidence="7">Thiamin pyrophosphokinase thiamin-binding domain-containing protein</fullName>
    </recommendedName>
</protein>
<dbReference type="InterPro" id="IPR036371">
    <property type="entry name" value="TPK_B1-bd_sf"/>
</dbReference>
<dbReference type="GO" id="GO:0005524">
    <property type="term" value="F:ATP binding"/>
    <property type="evidence" value="ECO:0007669"/>
    <property type="project" value="UniProtKB-KW"/>
</dbReference>
<keyword evidence="9" id="KW-1185">Reference proteome</keyword>
<evidence type="ECO:0000256" key="2">
    <source>
        <dbReference type="ARBA" id="ARBA00006785"/>
    </source>
</evidence>
<dbReference type="STRING" id="5539.A0A3E2HA73"/>
<dbReference type="InterPro" id="IPR016966">
    <property type="entry name" value="Thiamin_pyrophosphokinase_euk"/>
</dbReference>
<evidence type="ECO:0000256" key="5">
    <source>
        <dbReference type="ARBA" id="ARBA00022777"/>
    </source>
</evidence>
<comment type="caution">
    <text evidence="8">The sequence shown here is derived from an EMBL/GenBank/DDBJ whole genome shotgun (WGS) entry which is preliminary data.</text>
</comment>
<dbReference type="Pfam" id="PF04263">
    <property type="entry name" value="TPK_catalytic"/>
    <property type="match status" value="1"/>
</dbReference>
<dbReference type="GO" id="GO:0006772">
    <property type="term" value="P:thiamine metabolic process"/>
    <property type="evidence" value="ECO:0007669"/>
    <property type="project" value="InterPro"/>
</dbReference>
<evidence type="ECO:0000259" key="7">
    <source>
        <dbReference type="SMART" id="SM00983"/>
    </source>
</evidence>
<name>A0A3E2HA73_SCYLI</name>
<dbReference type="AlphaFoldDB" id="A0A3E2HA73"/>
<dbReference type="OrthoDB" id="25149at2759"/>
<dbReference type="GO" id="GO:0009229">
    <property type="term" value="P:thiamine diphosphate biosynthetic process"/>
    <property type="evidence" value="ECO:0007669"/>
    <property type="project" value="UniProtKB-UniPathway"/>
</dbReference>
<feature type="non-terminal residue" evidence="8">
    <location>
        <position position="1"/>
    </location>
</feature>
<dbReference type="GO" id="GO:0030975">
    <property type="term" value="F:thiamine binding"/>
    <property type="evidence" value="ECO:0007669"/>
    <property type="project" value="InterPro"/>
</dbReference>
<comment type="pathway">
    <text evidence="1">Cofactor biosynthesis; thiamine diphosphate biosynthesis; thiamine diphosphate from thiamine: step 1/1.</text>
</comment>
<dbReference type="UniPathway" id="UPA00060">
    <property type="reaction ID" value="UER00597"/>
</dbReference>
<reference evidence="8 9" key="1">
    <citation type="submission" date="2018-05" db="EMBL/GenBank/DDBJ databases">
        <title>Draft genome sequence of Scytalidium lignicola DSM 105466, a ubiquitous saprotrophic fungus.</title>
        <authorList>
            <person name="Buettner E."/>
            <person name="Gebauer A.M."/>
            <person name="Hofrichter M."/>
            <person name="Liers C."/>
            <person name="Kellner H."/>
        </authorList>
    </citation>
    <scope>NUCLEOTIDE SEQUENCE [LARGE SCALE GENOMIC DNA]</scope>
    <source>
        <strain evidence="8 9">DSM 105466</strain>
    </source>
</reference>
<dbReference type="InterPro" id="IPR007373">
    <property type="entry name" value="Thiamin_PyroPKinase_B1-bd"/>
</dbReference>
<dbReference type="SMART" id="SM00983">
    <property type="entry name" value="TPK_B1_binding"/>
    <property type="match status" value="1"/>
</dbReference>
<dbReference type="GO" id="GO:0004788">
    <property type="term" value="F:thiamine diphosphokinase activity"/>
    <property type="evidence" value="ECO:0007669"/>
    <property type="project" value="InterPro"/>
</dbReference>
<feature type="domain" description="Thiamin pyrophosphokinase thiamin-binding" evidence="7">
    <location>
        <begin position="211"/>
        <end position="280"/>
    </location>
</feature>
<dbReference type="InterPro" id="IPR036759">
    <property type="entry name" value="TPK_catalytic_sf"/>
</dbReference>
<evidence type="ECO:0000256" key="4">
    <source>
        <dbReference type="ARBA" id="ARBA00022741"/>
    </source>
</evidence>
<dbReference type="OMA" id="HHLYMMT"/>
<keyword evidence="4" id="KW-0547">Nucleotide-binding</keyword>
<keyword evidence="6" id="KW-0067">ATP-binding</keyword>
<dbReference type="InterPro" id="IPR006282">
    <property type="entry name" value="Thi_PPkinase"/>
</dbReference>
<dbReference type="PANTHER" id="PTHR13622:SF8">
    <property type="entry name" value="THIAMIN PYROPHOSPHOKINASE 1"/>
    <property type="match status" value="1"/>
</dbReference>
<keyword evidence="5" id="KW-0418">Kinase</keyword>
<proteinExistence type="inferred from homology"/>
<sequence length="292" mass="32929">MGTTTTYWQPFDVLNAHENEQRLHRDFVLVVLNQPMELSNIIYAETWRNSILHIGADGGANRVRGVNVRHKVEPHSKEFLNLDLVIGDLDSLESDTKAYWHELGTSIIKDPDQETTDFTKAVNYARNLDSKKYSDLISASTLHGQRTQVLDESRYNMKTRDILCIGGLGGRIDQGLSTMHHLYMFQKDPSYSSGRVFLLSSEGITFVLKSGNHEIKVRDKSQICGLGKHIGIIPLREPSVITTKGLKWDVSDWPTAFGDRISTSNHVDAEYVTVETTKDVLFTIDLDTSFVS</sequence>
<feature type="non-terminal residue" evidence="8">
    <location>
        <position position="292"/>
    </location>
</feature>
<keyword evidence="3" id="KW-0808">Transferase</keyword>
<accession>A0A3E2HA73</accession>
<dbReference type="SUPFAM" id="SSF63862">
    <property type="entry name" value="Thiamin pyrophosphokinase, substrate-binding domain"/>
    <property type="match status" value="1"/>
</dbReference>
<dbReference type="CDD" id="cd07995">
    <property type="entry name" value="TPK"/>
    <property type="match status" value="1"/>
</dbReference>
<gene>
    <name evidence="8" type="ORF">B7463_g6028</name>
</gene>
<dbReference type="SUPFAM" id="SSF63999">
    <property type="entry name" value="Thiamin pyrophosphokinase, catalytic domain"/>
    <property type="match status" value="1"/>
</dbReference>
<dbReference type="PANTHER" id="PTHR13622">
    <property type="entry name" value="THIAMIN PYROPHOSPHOKINASE"/>
    <property type="match status" value="1"/>
</dbReference>
<evidence type="ECO:0000256" key="6">
    <source>
        <dbReference type="ARBA" id="ARBA00022840"/>
    </source>
</evidence>
<dbReference type="Pfam" id="PF04265">
    <property type="entry name" value="TPK_B1_binding"/>
    <property type="match status" value="1"/>
</dbReference>
<dbReference type="Proteomes" id="UP000258309">
    <property type="component" value="Unassembled WGS sequence"/>
</dbReference>